<evidence type="ECO:0000256" key="1">
    <source>
        <dbReference type="ARBA" id="ARBA00011738"/>
    </source>
</evidence>
<dbReference type="GO" id="GO:0044208">
    <property type="term" value="P:'de novo' AMP biosynthetic process"/>
    <property type="evidence" value="ECO:0007669"/>
    <property type="project" value="UniProtKB-UniRule"/>
</dbReference>
<dbReference type="Gene3D" id="1.10.300.10">
    <property type="entry name" value="Adenylosuccinate Synthetase, subunit A, domain 2"/>
    <property type="match status" value="1"/>
</dbReference>
<gene>
    <name evidence="8" type="primary">purA</name>
    <name evidence="11" type="ORF">F1B92_02865</name>
</gene>
<dbReference type="SMART" id="SM00788">
    <property type="entry name" value="Adenylsucc_synt"/>
    <property type="match status" value="1"/>
</dbReference>
<dbReference type="NCBIfam" id="NF002223">
    <property type="entry name" value="PRK01117.1"/>
    <property type="match status" value="1"/>
</dbReference>
<feature type="binding site" evidence="8">
    <location>
        <position position="41"/>
    </location>
    <ligand>
        <name>Mg(2+)</name>
        <dbReference type="ChEBI" id="CHEBI:18420"/>
    </ligand>
</feature>
<dbReference type="Gene3D" id="3.40.440.10">
    <property type="entry name" value="Adenylosuccinate Synthetase, subunit A, domain 1"/>
    <property type="match status" value="1"/>
</dbReference>
<feature type="binding site" evidence="8">
    <location>
        <position position="14"/>
    </location>
    <ligand>
        <name>Mg(2+)</name>
        <dbReference type="ChEBI" id="CHEBI:18420"/>
    </ligand>
</feature>
<feature type="active site" description="Proton donor" evidence="8">
    <location>
        <position position="42"/>
    </location>
</feature>
<dbReference type="GO" id="GO:0000287">
    <property type="term" value="F:magnesium ion binding"/>
    <property type="evidence" value="ECO:0007669"/>
    <property type="project" value="UniProtKB-UniRule"/>
</dbReference>
<evidence type="ECO:0000256" key="7">
    <source>
        <dbReference type="ARBA" id="ARBA00023134"/>
    </source>
</evidence>
<protein>
    <recommendedName>
        <fullName evidence="8 10">Adenylosuccinate synthetase</fullName>
        <shortName evidence="8">AMPSase</shortName>
        <shortName evidence="8">AdSS</shortName>
        <ecNumber evidence="8 10">6.3.4.4</ecNumber>
    </recommendedName>
    <alternativeName>
        <fullName evidence="8">IMP--aspartate ligase</fullName>
    </alternativeName>
</protein>
<feature type="binding site" evidence="8">
    <location>
        <position position="140"/>
    </location>
    <ligand>
        <name>IMP</name>
        <dbReference type="ChEBI" id="CHEBI:58053"/>
        <note>ligand shared between dimeric partners</note>
    </ligand>
</feature>
<feature type="binding site" evidence="8">
    <location>
        <begin position="327"/>
        <end position="329"/>
    </location>
    <ligand>
        <name>GTP</name>
        <dbReference type="ChEBI" id="CHEBI:37565"/>
    </ligand>
</feature>
<comment type="similarity">
    <text evidence="8 10">Belongs to the adenylosuccinate synthetase family.</text>
</comment>
<feature type="binding site" description="in other chain" evidence="8">
    <location>
        <position position="126"/>
    </location>
    <ligand>
        <name>IMP</name>
        <dbReference type="ChEBI" id="CHEBI:58053"/>
        <note>ligand shared between dimeric partners</note>
    </ligand>
</feature>
<dbReference type="RefSeq" id="WP_154570413.1">
    <property type="nucleotide sequence ID" value="NZ_VWSJ01000007.1"/>
</dbReference>
<feature type="binding site" description="in other chain" evidence="8">
    <location>
        <begin position="14"/>
        <end position="17"/>
    </location>
    <ligand>
        <name>IMP</name>
        <dbReference type="ChEBI" id="CHEBI:58053"/>
        <note>ligand shared between dimeric partners</note>
    </ligand>
</feature>
<keyword evidence="7 8" id="KW-0342">GTP-binding</keyword>
<dbReference type="GO" id="GO:0004019">
    <property type="term" value="F:adenylosuccinate synthase activity"/>
    <property type="evidence" value="ECO:0007669"/>
    <property type="project" value="UniProtKB-UniRule"/>
</dbReference>
<sequence>MSRADLIVGVQWGDEGKGKIVDMLSNKYDFVCRSAGGHNAGHTVVVDGKKYALHLLPSGILNKNVVNIIGNGVVVNPSVLIEELSNFSELEGRFFISGRAHLNLNHHALIDQANEKMKGKNAIGTTGKGIGPSYADKVNRSGHRVIELLDPKKLCDDLFSNFEKNKHIFEYLNITIPEKSDVLNELEGYKKILAPFITDTTKMIWQALDDNKNVLLEGAQGTLLDIDHGTYPFVTSSNTVCAGACVGVGINPKDVGNVIGILKAYSTRVGYGPFVSEDFGVDGDTMCEVGKEYGTTTGRRRRCGWFDAVSVKYSARLNGIDEFALMKLDVLDKFNKVKICVAYELENGEKTEHFPINLDEKVKPVYIELDGWDSVVGIKKYEDLPKNAKIYIEKIEQLTGFRVKFISTSPDREDTIIR</sequence>
<dbReference type="UniPathway" id="UPA00075">
    <property type="reaction ID" value="UER00335"/>
</dbReference>
<dbReference type="PANTHER" id="PTHR11846">
    <property type="entry name" value="ADENYLOSUCCINATE SYNTHETASE"/>
    <property type="match status" value="1"/>
</dbReference>
<dbReference type="PROSITE" id="PS00513">
    <property type="entry name" value="ADENYLOSUCCIN_SYN_2"/>
    <property type="match status" value="1"/>
</dbReference>
<feature type="binding site" description="in other chain" evidence="8">
    <location>
        <position position="235"/>
    </location>
    <ligand>
        <name>IMP</name>
        <dbReference type="ChEBI" id="CHEBI:58053"/>
        <note>ligand shared between dimeric partners</note>
    </ligand>
</feature>
<dbReference type="AlphaFoldDB" id="A0A6L5WH23"/>
<keyword evidence="12" id="KW-1185">Reference proteome</keyword>
<organism evidence="11 12">
    <name type="scientific">Campylobacter portucalensis</name>
    <dbReference type="NCBI Taxonomy" id="2608384"/>
    <lineage>
        <taxon>Bacteria</taxon>
        <taxon>Pseudomonadati</taxon>
        <taxon>Campylobacterota</taxon>
        <taxon>Epsilonproteobacteria</taxon>
        <taxon>Campylobacterales</taxon>
        <taxon>Campylobacteraceae</taxon>
        <taxon>Campylobacter</taxon>
    </lineage>
</organism>
<feature type="binding site" evidence="8">
    <location>
        <begin position="295"/>
        <end position="301"/>
    </location>
    <ligand>
        <name>substrate</name>
    </ligand>
</feature>
<dbReference type="Proteomes" id="UP000476338">
    <property type="component" value="Unassembled WGS sequence"/>
</dbReference>
<evidence type="ECO:0000313" key="11">
    <source>
        <dbReference type="EMBL" id="MSN96146.1"/>
    </source>
</evidence>
<dbReference type="GO" id="GO:0046040">
    <property type="term" value="P:IMP metabolic process"/>
    <property type="evidence" value="ECO:0007669"/>
    <property type="project" value="TreeGrafter"/>
</dbReference>
<evidence type="ECO:0000256" key="2">
    <source>
        <dbReference type="ARBA" id="ARBA00022598"/>
    </source>
</evidence>
<evidence type="ECO:0000313" key="12">
    <source>
        <dbReference type="Proteomes" id="UP000476338"/>
    </source>
</evidence>
<feature type="binding site" evidence="8">
    <location>
        <begin position="407"/>
        <end position="409"/>
    </location>
    <ligand>
        <name>GTP</name>
        <dbReference type="ChEBI" id="CHEBI:37565"/>
    </ligand>
</feature>
<dbReference type="GO" id="GO:0005737">
    <property type="term" value="C:cytoplasm"/>
    <property type="evidence" value="ECO:0007669"/>
    <property type="project" value="UniProtKB-SubCell"/>
</dbReference>
<dbReference type="EMBL" id="VWSJ01000007">
    <property type="protein sequence ID" value="MSN96146.1"/>
    <property type="molecule type" value="Genomic_DNA"/>
</dbReference>
<dbReference type="InterPro" id="IPR018220">
    <property type="entry name" value="Adenylosuccin_syn_GTP-bd"/>
</dbReference>
<evidence type="ECO:0000256" key="5">
    <source>
        <dbReference type="ARBA" id="ARBA00022755"/>
    </source>
</evidence>
<feature type="binding site" evidence="8">
    <location>
        <position position="301"/>
    </location>
    <ligand>
        <name>GTP</name>
        <dbReference type="ChEBI" id="CHEBI:37565"/>
    </ligand>
</feature>
<evidence type="ECO:0000256" key="8">
    <source>
        <dbReference type="HAMAP-Rule" id="MF_00011"/>
    </source>
</evidence>
<dbReference type="FunFam" id="3.90.170.10:FF:000001">
    <property type="entry name" value="Adenylosuccinate synthetase"/>
    <property type="match status" value="1"/>
</dbReference>
<feature type="active site" evidence="9">
    <location>
        <position position="137"/>
    </location>
</feature>
<keyword evidence="8" id="KW-0963">Cytoplasm</keyword>
<evidence type="ECO:0000256" key="4">
    <source>
        <dbReference type="ARBA" id="ARBA00022741"/>
    </source>
</evidence>
<feature type="active site" description="Proton acceptor" evidence="8">
    <location>
        <position position="14"/>
    </location>
</feature>
<evidence type="ECO:0000256" key="3">
    <source>
        <dbReference type="ARBA" id="ARBA00022723"/>
    </source>
</evidence>
<name>A0A6L5WH23_9BACT</name>
<dbReference type="CDD" id="cd03108">
    <property type="entry name" value="AdSS"/>
    <property type="match status" value="1"/>
</dbReference>
<dbReference type="EC" id="6.3.4.4" evidence="8 10"/>
<feature type="binding site" description="in other chain" evidence="8">
    <location>
        <position position="220"/>
    </location>
    <ligand>
        <name>IMP</name>
        <dbReference type="ChEBI" id="CHEBI:58053"/>
        <note>ligand shared between dimeric partners</note>
    </ligand>
</feature>
<evidence type="ECO:0000256" key="9">
    <source>
        <dbReference type="PROSITE-ProRule" id="PRU10134"/>
    </source>
</evidence>
<feature type="binding site" evidence="8">
    <location>
        <begin position="13"/>
        <end position="19"/>
    </location>
    <ligand>
        <name>GTP</name>
        <dbReference type="ChEBI" id="CHEBI:37565"/>
    </ligand>
</feature>
<keyword evidence="6 8" id="KW-0460">Magnesium</keyword>
<proteinExistence type="inferred from homology"/>
<reference evidence="11 12" key="1">
    <citation type="submission" date="2019-09" db="EMBL/GenBank/DDBJ databases">
        <authorList>
            <person name="Silva M."/>
            <person name="Pereira G."/>
            <person name="Lopes-Da-Costa L."/>
            <person name="Silva E."/>
        </authorList>
    </citation>
    <scope>NUCLEOTIDE SEQUENCE [LARGE SCALE GENOMIC DNA]</scope>
    <source>
        <strain evidence="11 12">FMV-PI01</strain>
    </source>
</reference>
<comment type="subcellular location">
    <subcellularLocation>
        <location evidence="8">Cytoplasm</location>
    </subcellularLocation>
</comment>
<comment type="function">
    <text evidence="8">Plays an important role in the de novo pathway of purine nucleotide biosynthesis. Catalyzes the first committed step in the biosynthesis of AMP from IMP.</text>
</comment>
<keyword evidence="3 8" id="KW-0479">Metal-binding</keyword>
<dbReference type="InterPro" id="IPR033128">
    <property type="entry name" value="Adenylosuccin_syn_Lys_AS"/>
</dbReference>
<reference evidence="11 12" key="2">
    <citation type="submission" date="2020-03" db="EMBL/GenBank/DDBJ databases">
        <title>Campylobacter portucalensis sp. nov., a new species of Campylobacter isolated from the reproductive tract of bulls.</title>
        <authorList>
            <person name="Silva M.F."/>
            <person name="Pereira G."/>
            <person name="Carneiro C."/>
            <person name="Hemphill A."/>
            <person name="Mateus L."/>
            <person name="Lopes-Da-Costa L."/>
            <person name="Silva E."/>
        </authorList>
    </citation>
    <scope>NUCLEOTIDE SEQUENCE [LARGE SCALE GENOMIC DNA]</scope>
    <source>
        <strain evidence="11 12">FMV-PI01</strain>
    </source>
</reference>
<evidence type="ECO:0000256" key="10">
    <source>
        <dbReference type="RuleBase" id="RU000520"/>
    </source>
</evidence>
<dbReference type="FunFam" id="1.10.300.10:FF:000001">
    <property type="entry name" value="Adenylosuccinate synthetase"/>
    <property type="match status" value="1"/>
</dbReference>
<feature type="binding site" description="in other chain" evidence="8">
    <location>
        <begin position="39"/>
        <end position="42"/>
    </location>
    <ligand>
        <name>IMP</name>
        <dbReference type="ChEBI" id="CHEBI:58053"/>
        <note>ligand shared between dimeric partners</note>
    </ligand>
</feature>
<comment type="catalytic activity">
    <reaction evidence="8 10">
        <text>IMP + L-aspartate + GTP = N(6)-(1,2-dicarboxyethyl)-AMP + GDP + phosphate + 2 H(+)</text>
        <dbReference type="Rhea" id="RHEA:15753"/>
        <dbReference type="ChEBI" id="CHEBI:15378"/>
        <dbReference type="ChEBI" id="CHEBI:29991"/>
        <dbReference type="ChEBI" id="CHEBI:37565"/>
        <dbReference type="ChEBI" id="CHEBI:43474"/>
        <dbReference type="ChEBI" id="CHEBI:57567"/>
        <dbReference type="ChEBI" id="CHEBI:58053"/>
        <dbReference type="ChEBI" id="CHEBI:58189"/>
        <dbReference type="EC" id="6.3.4.4"/>
    </reaction>
</comment>
<dbReference type="GO" id="GO:0005525">
    <property type="term" value="F:GTP binding"/>
    <property type="evidence" value="ECO:0007669"/>
    <property type="project" value="UniProtKB-UniRule"/>
</dbReference>
<dbReference type="Gene3D" id="3.90.170.10">
    <property type="entry name" value="Adenylosuccinate Synthetase, subunit A, domain 3"/>
    <property type="match status" value="1"/>
</dbReference>
<feature type="binding site" description="in other chain" evidence="8">
    <location>
        <position position="299"/>
    </location>
    <ligand>
        <name>IMP</name>
        <dbReference type="ChEBI" id="CHEBI:58053"/>
        <note>ligand shared between dimeric partners</note>
    </ligand>
</feature>
<dbReference type="InterPro" id="IPR001114">
    <property type="entry name" value="Adenylosuccinate_synthetase"/>
</dbReference>
<keyword evidence="4 8" id="KW-0547">Nucleotide-binding</keyword>
<dbReference type="InterPro" id="IPR042110">
    <property type="entry name" value="Adenylosuccinate_synth_dom2"/>
</dbReference>
<keyword evidence="2 8" id="KW-0436">Ligase</keyword>
<dbReference type="PANTHER" id="PTHR11846:SF0">
    <property type="entry name" value="ADENYLOSUCCINATE SYNTHETASE"/>
    <property type="match status" value="1"/>
</dbReference>
<evidence type="ECO:0000256" key="6">
    <source>
        <dbReference type="ARBA" id="ARBA00022842"/>
    </source>
</evidence>
<comment type="subunit">
    <text evidence="1 8">Homodimer.</text>
</comment>
<feature type="binding site" evidence="8">
    <location>
        <begin position="41"/>
        <end position="43"/>
    </location>
    <ligand>
        <name>GTP</name>
        <dbReference type="ChEBI" id="CHEBI:37565"/>
    </ligand>
</feature>
<dbReference type="HAMAP" id="MF_00011">
    <property type="entry name" value="Adenylosucc_synth"/>
    <property type="match status" value="1"/>
</dbReference>
<dbReference type="Pfam" id="PF00709">
    <property type="entry name" value="Adenylsucc_synt"/>
    <property type="match status" value="1"/>
</dbReference>
<comment type="caution">
    <text evidence="11">The sequence shown here is derived from an EMBL/GenBank/DDBJ whole genome shotgun (WGS) entry which is preliminary data.</text>
</comment>
<comment type="cofactor">
    <cofactor evidence="8">
        <name>Mg(2+)</name>
        <dbReference type="ChEBI" id="CHEBI:18420"/>
    </cofactor>
    <text evidence="8">Binds 1 Mg(2+) ion per subunit.</text>
</comment>
<dbReference type="SUPFAM" id="SSF52540">
    <property type="entry name" value="P-loop containing nucleoside triphosphate hydrolases"/>
    <property type="match status" value="1"/>
</dbReference>
<dbReference type="InterPro" id="IPR027417">
    <property type="entry name" value="P-loop_NTPase"/>
</dbReference>
<keyword evidence="5 8" id="KW-0658">Purine biosynthesis</keyword>
<dbReference type="InterPro" id="IPR042109">
    <property type="entry name" value="Adenylosuccinate_synth_dom1"/>
</dbReference>
<dbReference type="NCBIfam" id="TIGR00184">
    <property type="entry name" value="purA"/>
    <property type="match status" value="1"/>
</dbReference>
<dbReference type="PROSITE" id="PS01266">
    <property type="entry name" value="ADENYLOSUCCIN_SYN_1"/>
    <property type="match status" value="1"/>
</dbReference>
<accession>A0A6L5WH23</accession>
<dbReference type="InterPro" id="IPR042111">
    <property type="entry name" value="Adenylosuccinate_synth_dom3"/>
</dbReference>
<comment type="pathway">
    <text evidence="8 10">Purine metabolism; AMP biosynthesis via de novo pathway; AMP from IMP: step 1/2.</text>
</comment>